<dbReference type="EMBL" id="JANHAX010000005">
    <property type="protein sequence ID" value="MDQ2091433.1"/>
    <property type="molecule type" value="Genomic_DNA"/>
</dbReference>
<comment type="caution">
    <text evidence="2">The sequence shown here is derived from an EMBL/GenBank/DDBJ whole genome shotgun (WGS) entry which is preliminary data.</text>
</comment>
<sequence>MSALNVFRDLLGPRYDDLPGAVQRFHEPAHDHYRGTAFSGGSDHALARLIRRVFGFPETGAELDVEIWLSQENGRDRWCRRFAARRFSSSFSAAPDGVLDERFPPFRFGFHLQAEGGRMHWVFRRWSLGPVPLPRFLGPRIETWETEAVDGGFEFYSHADFPLIGRLIHYHGVVHPVPPAEVRN</sequence>
<evidence type="ECO:0000313" key="2">
    <source>
        <dbReference type="EMBL" id="MDQ2091433.1"/>
    </source>
</evidence>
<name>A0AAE3WF83_9RHOB</name>
<accession>A0AAE3WF83</accession>
<dbReference type="AlphaFoldDB" id="A0AAE3WF83"/>
<evidence type="ECO:0000259" key="1">
    <source>
        <dbReference type="Pfam" id="PF13761"/>
    </source>
</evidence>
<dbReference type="Pfam" id="PF13761">
    <property type="entry name" value="DUF4166"/>
    <property type="match status" value="1"/>
</dbReference>
<dbReference type="RefSeq" id="WP_306736722.1">
    <property type="nucleotide sequence ID" value="NZ_JANHAX010000005.1"/>
</dbReference>
<evidence type="ECO:0000313" key="3">
    <source>
        <dbReference type="Proteomes" id="UP001226762"/>
    </source>
</evidence>
<keyword evidence="3" id="KW-1185">Reference proteome</keyword>
<protein>
    <submittedName>
        <fullName evidence="2">DUF4166 domain-containing protein</fullName>
    </submittedName>
</protein>
<gene>
    <name evidence="2" type="ORF">NO357_16150</name>
</gene>
<reference evidence="2" key="1">
    <citation type="submission" date="2022-07" db="EMBL/GenBank/DDBJ databases">
        <authorList>
            <person name="Otstavnykh N."/>
            <person name="Isaeva M."/>
            <person name="Bystritskaya E."/>
        </authorList>
    </citation>
    <scope>NUCLEOTIDE SEQUENCE</scope>
    <source>
        <strain evidence="2">KCTC 52189</strain>
    </source>
</reference>
<reference evidence="2" key="2">
    <citation type="submission" date="2023-02" db="EMBL/GenBank/DDBJ databases">
        <title>'Rhodoalgimonas zhirmunskyi' gen. nov., isolated from a red alga.</title>
        <authorList>
            <person name="Nedashkovskaya O.I."/>
            <person name="Otstavnykh N.Y."/>
            <person name="Bystritskaya E.P."/>
            <person name="Balabanova L.A."/>
            <person name="Isaeva M.P."/>
        </authorList>
    </citation>
    <scope>NUCLEOTIDE SEQUENCE</scope>
    <source>
        <strain evidence="2">KCTC 52189</strain>
    </source>
</reference>
<organism evidence="2 3">
    <name type="scientific">Marimonas arenosa</name>
    <dbReference type="NCBI Taxonomy" id="1795305"/>
    <lineage>
        <taxon>Bacteria</taxon>
        <taxon>Pseudomonadati</taxon>
        <taxon>Pseudomonadota</taxon>
        <taxon>Alphaproteobacteria</taxon>
        <taxon>Rhodobacterales</taxon>
        <taxon>Paracoccaceae</taxon>
        <taxon>Marimonas</taxon>
    </lineage>
</organism>
<proteinExistence type="predicted"/>
<feature type="domain" description="DUF4166" evidence="1">
    <location>
        <begin position="18"/>
        <end position="173"/>
    </location>
</feature>
<dbReference type="Proteomes" id="UP001226762">
    <property type="component" value="Unassembled WGS sequence"/>
</dbReference>
<dbReference type="InterPro" id="IPR025311">
    <property type="entry name" value="DUF4166"/>
</dbReference>